<dbReference type="PANTHER" id="PTHR43420">
    <property type="entry name" value="ACETYLTRANSFERASE"/>
    <property type="match status" value="1"/>
</dbReference>
<gene>
    <name evidence="4" type="ORF">ET471_05495</name>
</gene>
<dbReference type="EMBL" id="CP035493">
    <property type="protein sequence ID" value="QAY69565.1"/>
    <property type="molecule type" value="Genomic_DNA"/>
</dbReference>
<dbReference type="GO" id="GO:0016747">
    <property type="term" value="F:acyltransferase activity, transferring groups other than amino-acyl groups"/>
    <property type="evidence" value="ECO:0007669"/>
    <property type="project" value="InterPro"/>
</dbReference>
<dbReference type="PROSITE" id="PS51186">
    <property type="entry name" value="GNAT"/>
    <property type="match status" value="1"/>
</dbReference>
<evidence type="ECO:0000313" key="5">
    <source>
        <dbReference type="Proteomes" id="UP000292118"/>
    </source>
</evidence>
<evidence type="ECO:0000256" key="2">
    <source>
        <dbReference type="ARBA" id="ARBA00023315"/>
    </source>
</evidence>
<dbReference type="Gene3D" id="3.40.630.30">
    <property type="match status" value="1"/>
</dbReference>
<dbReference type="SUPFAM" id="SSF55729">
    <property type="entry name" value="Acyl-CoA N-acyltransferases (Nat)"/>
    <property type="match status" value="1"/>
</dbReference>
<keyword evidence="2" id="KW-0012">Acyltransferase</keyword>
<name>A0A4P6F305_9MICO</name>
<dbReference type="OrthoDB" id="9799092at2"/>
<reference evidence="4 5" key="1">
    <citation type="submission" date="2019-01" db="EMBL/GenBank/DDBJ databases">
        <title>Genome sequencing of strain FW10M-9.</title>
        <authorList>
            <person name="Heo J."/>
            <person name="Kim S.-J."/>
            <person name="Kim J.-S."/>
            <person name="Hong S.-B."/>
            <person name="Kwon S.-W."/>
        </authorList>
    </citation>
    <scope>NUCLEOTIDE SEQUENCE [LARGE SCALE GENOMIC DNA]</scope>
    <source>
        <strain evidence="4 5">FW10M-9</strain>
    </source>
</reference>
<protein>
    <submittedName>
        <fullName evidence="4">GNAT family N-acetyltransferase</fullName>
    </submittedName>
</protein>
<dbReference type="Pfam" id="PF00583">
    <property type="entry name" value="Acetyltransf_1"/>
    <property type="match status" value="1"/>
</dbReference>
<dbReference type="CDD" id="cd04301">
    <property type="entry name" value="NAT_SF"/>
    <property type="match status" value="1"/>
</dbReference>
<proteinExistence type="predicted"/>
<dbReference type="RefSeq" id="WP_129186964.1">
    <property type="nucleotide sequence ID" value="NZ_CP035493.1"/>
</dbReference>
<evidence type="ECO:0000313" key="4">
    <source>
        <dbReference type="EMBL" id="QAY69565.1"/>
    </source>
</evidence>
<accession>A0A4P6F305</accession>
<dbReference type="AlphaFoldDB" id="A0A4P6F305"/>
<feature type="domain" description="N-acetyltransferase" evidence="3">
    <location>
        <begin position="3"/>
        <end position="176"/>
    </location>
</feature>
<organism evidence="4 5">
    <name type="scientific">Xylanimonas protaetiae</name>
    <dbReference type="NCBI Taxonomy" id="2509457"/>
    <lineage>
        <taxon>Bacteria</taxon>
        <taxon>Bacillati</taxon>
        <taxon>Actinomycetota</taxon>
        <taxon>Actinomycetes</taxon>
        <taxon>Micrococcales</taxon>
        <taxon>Promicromonosporaceae</taxon>
        <taxon>Xylanimonas</taxon>
    </lineage>
</organism>
<dbReference type="InterPro" id="IPR050680">
    <property type="entry name" value="YpeA/RimI_acetyltransf"/>
</dbReference>
<dbReference type="InterPro" id="IPR000182">
    <property type="entry name" value="GNAT_dom"/>
</dbReference>
<keyword evidence="1 4" id="KW-0808">Transferase</keyword>
<dbReference type="InterPro" id="IPR016181">
    <property type="entry name" value="Acyl_CoA_acyltransferase"/>
</dbReference>
<evidence type="ECO:0000259" key="3">
    <source>
        <dbReference type="PROSITE" id="PS51186"/>
    </source>
</evidence>
<dbReference type="PANTHER" id="PTHR43420:SF44">
    <property type="entry name" value="ACETYLTRANSFERASE YPEA"/>
    <property type="match status" value="1"/>
</dbReference>
<dbReference type="KEGG" id="xya:ET471_05495"/>
<dbReference type="Proteomes" id="UP000292118">
    <property type="component" value="Chromosome"/>
</dbReference>
<evidence type="ECO:0000256" key="1">
    <source>
        <dbReference type="ARBA" id="ARBA00022679"/>
    </source>
</evidence>
<keyword evidence="5" id="KW-1185">Reference proteome</keyword>
<sequence length="176" mass="18759">MGYTVRRVRAQEWEAVRAVRLEALQDAVAHLAFLTSYEEAAAHAPGFWQERAAGAATGGAVAQYVVVDPDGRWVGSATGLLEEPGASDLAGQVVDARQVHVVGVWLHPAHRGRGLIQEAIGAVVAWGREHGATRARLYVHAENPRAQAAYEKAGFVVTGETFESTVGPEVELAKAV</sequence>